<dbReference type="EMBL" id="MLJW01008133">
    <property type="protein sequence ID" value="OIQ64422.1"/>
    <property type="molecule type" value="Genomic_DNA"/>
</dbReference>
<comment type="caution">
    <text evidence="2">The sequence shown here is derived from an EMBL/GenBank/DDBJ whole genome shotgun (WGS) entry which is preliminary data.</text>
</comment>
<feature type="region of interest" description="Disordered" evidence="1">
    <location>
        <begin position="1"/>
        <end position="46"/>
    </location>
</feature>
<protein>
    <submittedName>
        <fullName evidence="2">Uncharacterized protein</fullName>
    </submittedName>
</protein>
<dbReference type="AlphaFoldDB" id="A0A1J5P005"/>
<evidence type="ECO:0000256" key="1">
    <source>
        <dbReference type="SAM" id="MobiDB-lite"/>
    </source>
</evidence>
<sequence>MPLPTRSAKRAATTQPSEVASGNTGLTTAATPYPSAANSLRRPNQSLSAPENTLVIAAVASAIPSMTPTSSVLAPIPTTRYTGKSEWIISDDRSISSDTKPSAHTPAGKARVLLGGRLVGGFVSAGILTDDVIRPCPSTQAQRRDTHRAEPVVR</sequence>
<accession>A0A1J5P005</accession>
<proteinExistence type="predicted"/>
<feature type="compositionally biased region" description="Polar residues" evidence="1">
    <location>
        <begin position="12"/>
        <end position="46"/>
    </location>
</feature>
<gene>
    <name evidence="2" type="ORF">GALL_540260</name>
</gene>
<name>A0A1J5P005_9ZZZZ</name>
<evidence type="ECO:0000313" key="2">
    <source>
        <dbReference type="EMBL" id="OIQ64422.1"/>
    </source>
</evidence>
<organism evidence="2">
    <name type="scientific">mine drainage metagenome</name>
    <dbReference type="NCBI Taxonomy" id="410659"/>
    <lineage>
        <taxon>unclassified sequences</taxon>
        <taxon>metagenomes</taxon>
        <taxon>ecological metagenomes</taxon>
    </lineage>
</organism>
<reference evidence="2" key="1">
    <citation type="submission" date="2016-10" db="EMBL/GenBank/DDBJ databases">
        <title>Sequence of Gallionella enrichment culture.</title>
        <authorList>
            <person name="Poehlein A."/>
            <person name="Muehling M."/>
            <person name="Daniel R."/>
        </authorList>
    </citation>
    <scope>NUCLEOTIDE SEQUENCE</scope>
</reference>